<evidence type="ECO:0000313" key="1">
    <source>
        <dbReference type="EMBL" id="CAG6600924.1"/>
    </source>
</evidence>
<protein>
    <submittedName>
        <fullName evidence="1">(northern house mosquito) hypothetical protein</fullName>
    </submittedName>
</protein>
<organism evidence="1">
    <name type="scientific">Culex pipiens</name>
    <name type="common">House mosquito</name>
    <dbReference type="NCBI Taxonomy" id="7175"/>
    <lineage>
        <taxon>Eukaryota</taxon>
        <taxon>Metazoa</taxon>
        <taxon>Ecdysozoa</taxon>
        <taxon>Arthropoda</taxon>
        <taxon>Hexapoda</taxon>
        <taxon>Insecta</taxon>
        <taxon>Pterygota</taxon>
        <taxon>Neoptera</taxon>
        <taxon>Endopterygota</taxon>
        <taxon>Diptera</taxon>
        <taxon>Nematocera</taxon>
        <taxon>Culicoidea</taxon>
        <taxon>Culicidae</taxon>
        <taxon>Culicinae</taxon>
        <taxon>Culicini</taxon>
        <taxon>Culex</taxon>
        <taxon>Culex</taxon>
    </lineage>
</organism>
<name>A0A8D8PGI3_CULPI</name>
<accession>A0A8D8PGI3</accession>
<reference evidence="1" key="1">
    <citation type="submission" date="2021-05" db="EMBL/GenBank/DDBJ databases">
        <authorList>
            <person name="Alioto T."/>
            <person name="Alioto T."/>
            <person name="Gomez Garrido J."/>
        </authorList>
    </citation>
    <scope>NUCLEOTIDE SEQUENCE</scope>
</reference>
<dbReference type="EMBL" id="HBUE01239290">
    <property type="protein sequence ID" value="CAG6548695.1"/>
    <property type="molecule type" value="Transcribed_RNA"/>
</dbReference>
<proteinExistence type="predicted"/>
<dbReference type="AlphaFoldDB" id="A0A8D8PGI3"/>
<sequence>MLLGSDTSFFFSSFFSSAAAVGAGPLNGISRPEAFSSSTDLTFSSLITLLTRVESTSLPTELRSYQCRHFRRGKRYAALSRILFKVQTENPIRSNLCDVLLALAHCESCSSALDLLFFLQV</sequence>
<dbReference type="EMBL" id="HBUE01346275">
    <property type="protein sequence ID" value="CAG6600924.1"/>
    <property type="molecule type" value="Transcribed_RNA"/>
</dbReference>